<dbReference type="EMBL" id="QHLZ01000005">
    <property type="protein sequence ID" value="PXA65523.1"/>
    <property type="molecule type" value="Genomic_DNA"/>
</dbReference>
<accession>A0A2V3DTN5</accession>
<name>A0A2V3DTN5_9MICC</name>
<gene>
    <name evidence="1" type="ORF">CVS29_09775</name>
</gene>
<evidence type="ECO:0000313" key="1">
    <source>
        <dbReference type="EMBL" id="PXA65523.1"/>
    </source>
</evidence>
<dbReference type="Gene3D" id="1.20.5.2950">
    <property type="match status" value="1"/>
</dbReference>
<comment type="caution">
    <text evidence="1">The sequence shown here is derived from an EMBL/GenBank/DDBJ whole genome shotgun (WGS) entry which is preliminary data.</text>
</comment>
<evidence type="ECO:0000313" key="2">
    <source>
        <dbReference type="Proteomes" id="UP000246303"/>
    </source>
</evidence>
<reference evidence="1 2" key="1">
    <citation type="submission" date="2018-05" db="EMBL/GenBank/DDBJ databases">
        <title>Genetic diversity of glacier-inhabiting Cryobacterium bacteria in China and description of Cryobacterium mengkeensis sp. nov. and Arthrobacter glacialis sp. nov.</title>
        <authorList>
            <person name="Liu Q."/>
            <person name="Xin Y.-H."/>
        </authorList>
    </citation>
    <scope>NUCLEOTIDE SEQUENCE [LARGE SCALE GENOMIC DNA]</scope>
    <source>
        <strain evidence="1 2">GP3</strain>
    </source>
</reference>
<proteinExistence type="predicted"/>
<sequence>MTAVRWTEMAPTLGPRDIPMEVVVARLSILDRFRPVGAPGPAGPSGVPAVDDQGPAMELTPVFAALAADVKAGELLVEEARRQAEHDVAAARTQAAAMVSQARLDASAARAEAAAQVQREAQERDSRAMDQAALEANALEESGLARIPAVVAKVIDTLLSPRKAGR</sequence>
<dbReference type="AlphaFoldDB" id="A0A2V3DTN5"/>
<protein>
    <recommendedName>
        <fullName evidence="3">ATPase</fullName>
    </recommendedName>
</protein>
<keyword evidence="2" id="KW-1185">Reference proteome</keyword>
<dbReference type="OrthoDB" id="4954138at2"/>
<dbReference type="RefSeq" id="WP_110106134.1">
    <property type="nucleotide sequence ID" value="NZ_JACBZZ010000001.1"/>
</dbReference>
<organism evidence="1 2">
    <name type="scientific">Arthrobacter psychrochitiniphilus</name>
    <dbReference type="NCBI Taxonomy" id="291045"/>
    <lineage>
        <taxon>Bacteria</taxon>
        <taxon>Bacillati</taxon>
        <taxon>Actinomycetota</taxon>
        <taxon>Actinomycetes</taxon>
        <taxon>Micrococcales</taxon>
        <taxon>Micrococcaceae</taxon>
        <taxon>Arthrobacter</taxon>
    </lineage>
</organism>
<dbReference type="Proteomes" id="UP000246303">
    <property type="component" value="Unassembled WGS sequence"/>
</dbReference>
<evidence type="ECO:0008006" key="3">
    <source>
        <dbReference type="Google" id="ProtNLM"/>
    </source>
</evidence>